<dbReference type="EMBL" id="JAULSN010000008">
    <property type="protein sequence ID" value="KAK3365484.1"/>
    <property type="molecule type" value="Genomic_DNA"/>
</dbReference>
<evidence type="ECO:0000259" key="2">
    <source>
        <dbReference type="PROSITE" id="PS50837"/>
    </source>
</evidence>
<organism evidence="3 4">
    <name type="scientific">Lasiosphaeria ovina</name>
    <dbReference type="NCBI Taxonomy" id="92902"/>
    <lineage>
        <taxon>Eukaryota</taxon>
        <taxon>Fungi</taxon>
        <taxon>Dikarya</taxon>
        <taxon>Ascomycota</taxon>
        <taxon>Pezizomycotina</taxon>
        <taxon>Sordariomycetes</taxon>
        <taxon>Sordariomycetidae</taxon>
        <taxon>Sordariales</taxon>
        <taxon>Lasiosphaeriaceae</taxon>
        <taxon>Lasiosphaeria</taxon>
    </lineage>
</organism>
<comment type="caution">
    <text evidence="3">The sequence shown here is derived from an EMBL/GenBank/DDBJ whole genome shotgun (WGS) entry which is preliminary data.</text>
</comment>
<name>A0AAE0JW87_9PEZI</name>
<dbReference type="InterPro" id="IPR007111">
    <property type="entry name" value="NACHT_NTPase"/>
</dbReference>
<dbReference type="PANTHER" id="PTHR10039:SF5">
    <property type="entry name" value="NACHT DOMAIN-CONTAINING PROTEIN"/>
    <property type="match status" value="1"/>
</dbReference>
<dbReference type="Gene3D" id="3.40.50.300">
    <property type="entry name" value="P-loop containing nucleotide triphosphate hydrolases"/>
    <property type="match status" value="1"/>
</dbReference>
<dbReference type="Pfam" id="PF24883">
    <property type="entry name" value="NPHP3_N"/>
    <property type="match status" value="1"/>
</dbReference>
<keyword evidence="4" id="KW-1185">Reference proteome</keyword>
<dbReference type="PANTHER" id="PTHR10039">
    <property type="entry name" value="AMELOGENIN"/>
    <property type="match status" value="1"/>
</dbReference>
<gene>
    <name evidence="3" type="ORF">B0T24DRAFT_391162</name>
</gene>
<sequence length="1126" mass="126778">MSGLDALAAFGLACNVMQAISFAFKTASVCKEVFRTGSPDSNLNQLVLDASKVHENLKKSMVSVQPLNKDEKDFLDIAERSLQVIVELKTEIDRLVARHQAKGSVRASVSTTLRALYKKPALEKLEKRMQAYQSVLESGLLLRVCNASDASRFEQETRFNDLDEAMRTFIQALSKGQTSLEDLVQKQVDSAKEVIRAQTLKSEHMVTTVVKSESEKTRDSLALVMKEFSLTPPVWKKHKRLLRSLKYDTMNDRQDRISDSHEGTFDWILKGTRPWIEDIDTNRSGLRNGAHFHPDCSHHIVKLGVTWSCFPCWIESPNDKFYWVQGKAGSGKSTLMKFLVTAPDTWSYLKSTSRVPIVLPHFFWAAGEAMQRSIRGLLLNLLYQILSHDSGALDKVIERYPPSTLKDKPVDWSKDELQTILNSWLAEADRPVFIFLDGLDEFGDTFGAATPDTPSNLLDLVTKLSKKDNVKLCVSSRADPEFRRYFRTMPTLKLQHLTHLDMRIYVESYLLRHELDPGLEMEFKNLIDDICDKADGVFLWTALVTRSLYRGLANGDSIAELKLRLQSMPQSLHELYHDMWSRLNEDQSIYREEAARYFNMVRHWTKFAVGSGPITVFHIMAGSDPSKAIVILQEYSCFSTEEVRVASQRIATRSAGLLEIGSDGEMVGFIHRSALEFLEGTPQGQKILSSDTTNAETRTLNLMRAYLGGLCLQVLGKRPMAAYSETSQFHSVTMVDRLWASRQFSDEDGFSMMMACKKLRETGSWAYETPGGDSSKSTVIRASLDFYGVAASFGCQQLISLLLKRSVANPEETDLSYNFRAYLFIAASMDPGAPYSAEYRGKAMVLANILGERDVIEIEMRSICLQVHAKLNHSLTPSGAHLPPIVFLAVMNIHAGGRHWPSNIRVPRIHEVLNQYLAASFSLGDEVTVTYKRDGFGDDDDDDRWIPNIHGLGPSETVYTRQSNVWVTLKTNLASLVDLQLTALISGSQPKNDEDILSCQLALDNLRKLKPNRSFNIVAFGLSFHVSTTMSLLGDRDGKPVAPEMSADADYVLATLEKVRLLAQSQIGDEVSEAREYEFPGLWSRLKEIAPRAREVQTEEYENAIDLPLRKQLVDFMSKPPKPFTE</sequence>
<evidence type="ECO:0000313" key="4">
    <source>
        <dbReference type="Proteomes" id="UP001287356"/>
    </source>
</evidence>
<protein>
    <recommendedName>
        <fullName evidence="2">NACHT domain-containing protein</fullName>
    </recommendedName>
</protein>
<dbReference type="AlphaFoldDB" id="A0AAE0JW87"/>
<dbReference type="Proteomes" id="UP001287356">
    <property type="component" value="Unassembled WGS sequence"/>
</dbReference>
<dbReference type="PROSITE" id="PS50837">
    <property type="entry name" value="NACHT"/>
    <property type="match status" value="1"/>
</dbReference>
<evidence type="ECO:0000313" key="3">
    <source>
        <dbReference type="EMBL" id="KAK3365484.1"/>
    </source>
</evidence>
<dbReference type="InterPro" id="IPR056884">
    <property type="entry name" value="NPHP3-like_N"/>
</dbReference>
<keyword evidence="1" id="KW-0677">Repeat</keyword>
<dbReference type="InterPro" id="IPR027417">
    <property type="entry name" value="P-loop_NTPase"/>
</dbReference>
<reference evidence="3" key="2">
    <citation type="submission" date="2023-06" db="EMBL/GenBank/DDBJ databases">
        <authorList>
            <consortium name="Lawrence Berkeley National Laboratory"/>
            <person name="Haridas S."/>
            <person name="Hensen N."/>
            <person name="Bonometti L."/>
            <person name="Westerberg I."/>
            <person name="Brannstrom I.O."/>
            <person name="Guillou S."/>
            <person name="Cros-Aarteil S."/>
            <person name="Calhoun S."/>
            <person name="Kuo A."/>
            <person name="Mondo S."/>
            <person name="Pangilinan J."/>
            <person name="Riley R."/>
            <person name="Labutti K."/>
            <person name="Andreopoulos B."/>
            <person name="Lipzen A."/>
            <person name="Chen C."/>
            <person name="Yanf M."/>
            <person name="Daum C."/>
            <person name="Ng V."/>
            <person name="Clum A."/>
            <person name="Steindorff A."/>
            <person name="Ohm R."/>
            <person name="Martin F."/>
            <person name="Silar P."/>
            <person name="Natvig D."/>
            <person name="Lalanne C."/>
            <person name="Gautier V."/>
            <person name="Ament-Velasquez S.L."/>
            <person name="Kruys A."/>
            <person name="Hutchinson M.I."/>
            <person name="Powell A.J."/>
            <person name="Barry K."/>
            <person name="Miller A.N."/>
            <person name="Grigoriev I.V."/>
            <person name="Debuchy R."/>
            <person name="Gladieux P."/>
            <person name="Thoren M.H."/>
            <person name="Johannesson H."/>
        </authorList>
    </citation>
    <scope>NUCLEOTIDE SEQUENCE</scope>
    <source>
        <strain evidence="3">CBS 958.72</strain>
    </source>
</reference>
<evidence type="ECO:0000256" key="1">
    <source>
        <dbReference type="ARBA" id="ARBA00022737"/>
    </source>
</evidence>
<feature type="domain" description="NACHT" evidence="2">
    <location>
        <begin position="320"/>
        <end position="479"/>
    </location>
</feature>
<reference evidence="3" key="1">
    <citation type="journal article" date="2023" name="Mol. Phylogenet. Evol.">
        <title>Genome-scale phylogeny and comparative genomics of the fungal order Sordariales.</title>
        <authorList>
            <person name="Hensen N."/>
            <person name="Bonometti L."/>
            <person name="Westerberg I."/>
            <person name="Brannstrom I.O."/>
            <person name="Guillou S."/>
            <person name="Cros-Aarteil S."/>
            <person name="Calhoun S."/>
            <person name="Haridas S."/>
            <person name="Kuo A."/>
            <person name="Mondo S."/>
            <person name="Pangilinan J."/>
            <person name="Riley R."/>
            <person name="LaButti K."/>
            <person name="Andreopoulos B."/>
            <person name="Lipzen A."/>
            <person name="Chen C."/>
            <person name="Yan M."/>
            <person name="Daum C."/>
            <person name="Ng V."/>
            <person name="Clum A."/>
            <person name="Steindorff A."/>
            <person name="Ohm R.A."/>
            <person name="Martin F."/>
            <person name="Silar P."/>
            <person name="Natvig D.O."/>
            <person name="Lalanne C."/>
            <person name="Gautier V."/>
            <person name="Ament-Velasquez S.L."/>
            <person name="Kruys A."/>
            <person name="Hutchinson M.I."/>
            <person name="Powell A.J."/>
            <person name="Barry K."/>
            <person name="Miller A.N."/>
            <person name="Grigoriev I.V."/>
            <person name="Debuchy R."/>
            <person name="Gladieux P."/>
            <person name="Hiltunen Thoren M."/>
            <person name="Johannesson H."/>
        </authorList>
    </citation>
    <scope>NUCLEOTIDE SEQUENCE</scope>
    <source>
        <strain evidence="3">CBS 958.72</strain>
    </source>
</reference>
<accession>A0AAE0JW87</accession>
<proteinExistence type="predicted"/>
<dbReference type="SUPFAM" id="SSF52540">
    <property type="entry name" value="P-loop containing nucleoside triphosphate hydrolases"/>
    <property type="match status" value="1"/>
</dbReference>